<evidence type="ECO:0000259" key="6">
    <source>
        <dbReference type="PROSITE" id="PS50059"/>
    </source>
</evidence>
<keyword evidence="5" id="KW-0732">Signal</keyword>
<sequence length="178" mass="18646">MKKKFLMPLIAVAATVVTLASCMKTNQSTACTNGLTLTQDRAVIDAFLQTSGQASQYQFDDQAGAYYGVSSPALIPGAGANTPSADSFVAFHFETHLLDGTLIDSATTQSGSHKLSEYAAQGYPLGVYYALTKITNGGSISIIIPSSNAYGCNTGTNLPANSQLIYTFQLKGMASSSF</sequence>
<evidence type="ECO:0000313" key="7">
    <source>
        <dbReference type="EMBL" id="AHF17996.1"/>
    </source>
</evidence>
<dbReference type="InterPro" id="IPR001179">
    <property type="entry name" value="PPIase_FKBP_dom"/>
</dbReference>
<reference evidence="7 8" key="1">
    <citation type="submission" date="2013-12" db="EMBL/GenBank/DDBJ databases">
        <authorList>
            <consortium name="DOE Joint Genome Institute"/>
            <person name="Eisen J."/>
            <person name="Huntemann M."/>
            <person name="Han J."/>
            <person name="Chen A."/>
            <person name="Kyrpides N."/>
            <person name="Mavromatis K."/>
            <person name="Markowitz V."/>
            <person name="Palaniappan K."/>
            <person name="Ivanova N."/>
            <person name="Schaumberg A."/>
            <person name="Pati A."/>
            <person name="Liolios K."/>
            <person name="Nordberg H.P."/>
            <person name="Cantor M.N."/>
            <person name="Hua S.X."/>
            <person name="Woyke T."/>
        </authorList>
    </citation>
    <scope>NUCLEOTIDE SEQUENCE [LARGE SCALE GENOMIC DNA]</scope>
    <source>
        <strain evidence="8">DSM 19437</strain>
    </source>
</reference>
<organism evidence="7 8">
    <name type="scientific">Niabella soli DSM 19437</name>
    <dbReference type="NCBI Taxonomy" id="929713"/>
    <lineage>
        <taxon>Bacteria</taxon>
        <taxon>Pseudomonadati</taxon>
        <taxon>Bacteroidota</taxon>
        <taxon>Chitinophagia</taxon>
        <taxon>Chitinophagales</taxon>
        <taxon>Chitinophagaceae</taxon>
        <taxon>Niabella</taxon>
    </lineage>
</organism>
<dbReference type="Gene3D" id="3.10.50.40">
    <property type="match status" value="1"/>
</dbReference>
<dbReference type="EMBL" id="CP007035">
    <property type="protein sequence ID" value="AHF17996.1"/>
    <property type="molecule type" value="Genomic_DNA"/>
</dbReference>
<evidence type="ECO:0000256" key="4">
    <source>
        <dbReference type="RuleBase" id="RU003915"/>
    </source>
</evidence>
<dbReference type="Pfam" id="PF00254">
    <property type="entry name" value="FKBP_C"/>
    <property type="match status" value="1"/>
</dbReference>
<name>W0F9D8_9BACT</name>
<dbReference type="EC" id="5.2.1.8" evidence="4"/>
<dbReference type="PROSITE" id="PS50059">
    <property type="entry name" value="FKBP_PPIASE"/>
    <property type="match status" value="1"/>
</dbReference>
<comment type="similarity">
    <text evidence="4">Belongs to the FKBP-type PPIase family.</text>
</comment>
<proteinExistence type="inferred from homology"/>
<accession>W0F9D8</accession>
<evidence type="ECO:0000256" key="3">
    <source>
        <dbReference type="PROSITE-ProRule" id="PRU00277"/>
    </source>
</evidence>
<dbReference type="RefSeq" id="WP_008587995.1">
    <property type="nucleotide sequence ID" value="NZ_CP007035.1"/>
</dbReference>
<gene>
    <name evidence="7" type="ORF">NIASO_18415</name>
</gene>
<feature type="signal peptide" evidence="5">
    <location>
        <begin position="1"/>
        <end position="20"/>
    </location>
</feature>
<evidence type="ECO:0000313" key="8">
    <source>
        <dbReference type="Proteomes" id="UP000003586"/>
    </source>
</evidence>
<keyword evidence="8" id="KW-1185">Reference proteome</keyword>
<evidence type="ECO:0000256" key="2">
    <source>
        <dbReference type="ARBA" id="ARBA00023110"/>
    </source>
</evidence>
<feature type="domain" description="PPIase FKBP-type" evidence="6">
    <location>
        <begin position="86"/>
        <end position="174"/>
    </location>
</feature>
<dbReference type="SUPFAM" id="SSF54534">
    <property type="entry name" value="FKBP-like"/>
    <property type="match status" value="1"/>
</dbReference>
<comment type="catalytic activity">
    <reaction evidence="1 3 4">
        <text>[protein]-peptidylproline (omega=180) = [protein]-peptidylproline (omega=0)</text>
        <dbReference type="Rhea" id="RHEA:16237"/>
        <dbReference type="Rhea" id="RHEA-COMP:10747"/>
        <dbReference type="Rhea" id="RHEA-COMP:10748"/>
        <dbReference type="ChEBI" id="CHEBI:83833"/>
        <dbReference type="ChEBI" id="CHEBI:83834"/>
        <dbReference type="EC" id="5.2.1.8"/>
    </reaction>
</comment>
<keyword evidence="3 4" id="KW-0413">Isomerase</keyword>
<dbReference type="OrthoDB" id="669809at2"/>
<dbReference type="GO" id="GO:0003755">
    <property type="term" value="F:peptidyl-prolyl cis-trans isomerase activity"/>
    <property type="evidence" value="ECO:0007669"/>
    <property type="project" value="UniProtKB-UniRule"/>
</dbReference>
<evidence type="ECO:0000256" key="5">
    <source>
        <dbReference type="SAM" id="SignalP"/>
    </source>
</evidence>
<dbReference type="AlphaFoldDB" id="W0F9D8"/>
<dbReference type="Proteomes" id="UP000003586">
    <property type="component" value="Chromosome"/>
</dbReference>
<dbReference type="KEGG" id="nso:NIASO_18415"/>
<dbReference type="STRING" id="929713.NIASO_18415"/>
<evidence type="ECO:0000256" key="1">
    <source>
        <dbReference type="ARBA" id="ARBA00000971"/>
    </source>
</evidence>
<dbReference type="HOGENOM" id="CLU_1509075_0_0_10"/>
<feature type="chain" id="PRO_5004788146" description="Peptidyl-prolyl cis-trans isomerase" evidence="5">
    <location>
        <begin position="21"/>
        <end position="178"/>
    </location>
</feature>
<dbReference type="InterPro" id="IPR046357">
    <property type="entry name" value="PPIase_dom_sf"/>
</dbReference>
<dbReference type="PROSITE" id="PS51257">
    <property type="entry name" value="PROKAR_LIPOPROTEIN"/>
    <property type="match status" value="1"/>
</dbReference>
<protein>
    <recommendedName>
        <fullName evidence="4">Peptidyl-prolyl cis-trans isomerase</fullName>
        <ecNumber evidence="4">5.2.1.8</ecNumber>
    </recommendedName>
</protein>
<keyword evidence="2 3" id="KW-0697">Rotamase</keyword>